<sequence length="72" mass="8005">MVTMIVTWVGIVAGLAVLVLMALSEHMIDKAQPEGRVARRQAKRTLHRPATATVIRRPRTVTSRFARVRNAA</sequence>
<dbReference type="Proteomes" id="UP001589693">
    <property type="component" value="Unassembled WGS sequence"/>
</dbReference>
<protein>
    <submittedName>
        <fullName evidence="2">Uncharacterized protein</fullName>
    </submittedName>
</protein>
<keyword evidence="3" id="KW-1185">Reference proteome</keyword>
<organism evidence="2 3">
    <name type="scientific">Allokutzneria oryzae</name>
    <dbReference type="NCBI Taxonomy" id="1378989"/>
    <lineage>
        <taxon>Bacteria</taxon>
        <taxon>Bacillati</taxon>
        <taxon>Actinomycetota</taxon>
        <taxon>Actinomycetes</taxon>
        <taxon>Pseudonocardiales</taxon>
        <taxon>Pseudonocardiaceae</taxon>
        <taxon>Allokutzneria</taxon>
    </lineage>
</organism>
<proteinExistence type="predicted"/>
<evidence type="ECO:0000256" key="1">
    <source>
        <dbReference type="SAM" id="Phobius"/>
    </source>
</evidence>
<evidence type="ECO:0000313" key="3">
    <source>
        <dbReference type="Proteomes" id="UP001589693"/>
    </source>
</evidence>
<keyword evidence="1" id="KW-1133">Transmembrane helix</keyword>
<keyword evidence="1" id="KW-0472">Membrane</keyword>
<gene>
    <name evidence="2" type="ORF">ACFFQA_17335</name>
</gene>
<feature type="transmembrane region" description="Helical" evidence="1">
    <location>
        <begin position="6"/>
        <end position="23"/>
    </location>
</feature>
<comment type="caution">
    <text evidence="2">The sequence shown here is derived from an EMBL/GenBank/DDBJ whole genome shotgun (WGS) entry which is preliminary data.</text>
</comment>
<dbReference type="EMBL" id="JBHLZU010000014">
    <property type="protein sequence ID" value="MFB9905699.1"/>
    <property type="molecule type" value="Genomic_DNA"/>
</dbReference>
<reference evidence="2 3" key="1">
    <citation type="submission" date="2024-09" db="EMBL/GenBank/DDBJ databases">
        <authorList>
            <person name="Sun Q."/>
            <person name="Mori K."/>
        </authorList>
    </citation>
    <scope>NUCLEOTIDE SEQUENCE [LARGE SCALE GENOMIC DNA]</scope>
    <source>
        <strain evidence="2 3">TBRC 7907</strain>
    </source>
</reference>
<evidence type="ECO:0000313" key="2">
    <source>
        <dbReference type="EMBL" id="MFB9905699.1"/>
    </source>
</evidence>
<accession>A0ABV6A188</accession>
<name>A0ABV6A188_9PSEU</name>
<dbReference type="RefSeq" id="WP_377853000.1">
    <property type="nucleotide sequence ID" value="NZ_JBHLZU010000014.1"/>
</dbReference>
<keyword evidence="1" id="KW-0812">Transmembrane</keyword>